<keyword evidence="5" id="KW-0997">Cell inner membrane</keyword>
<dbReference type="PANTHER" id="PTHR42781:SF8">
    <property type="entry name" value="BICARBONATE TRANSPORT ATP-BINDING PROTEIN CMPC"/>
    <property type="match status" value="1"/>
</dbReference>
<evidence type="ECO:0000256" key="10">
    <source>
        <dbReference type="ARBA" id="ARBA00023136"/>
    </source>
</evidence>
<dbReference type="NCBIfam" id="TIGR01184">
    <property type="entry name" value="ntrCD"/>
    <property type="match status" value="1"/>
</dbReference>
<dbReference type="Proteomes" id="UP001576776">
    <property type="component" value="Unassembled WGS sequence"/>
</dbReference>
<gene>
    <name evidence="12" type="ORF">ACE1B6_19415</name>
</gene>
<evidence type="ECO:0000256" key="2">
    <source>
        <dbReference type="ARBA" id="ARBA00009440"/>
    </source>
</evidence>
<evidence type="ECO:0000256" key="4">
    <source>
        <dbReference type="ARBA" id="ARBA00022475"/>
    </source>
</evidence>
<evidence type="ECO:0000256" key="1">
    <source>
        <dbReference type="ARBA" id="ARBA00004417"/>
    </source>
</evidence>
<keyword evidence="4" id="KW-1003">Cell membrane</keyword>
<dbReference type="PROSITE" id="PS50893">
    <property type="entry name" value="ABC_TRANSPORTER_2"/>
    <property type="match status" value="1"/>
</dbReference>
<dbReference type="GO" id="GO:0005524">
    <property type="term" value="F:ATP binding"/>
    <property type="evidence" value="ECO:0007669"/>
    <property type="project" value="UniProtKB-KW"/>
</dbReference>
<dbReference type="SUPFAM" id="SSF52540">
    <property type="entry name" value="P-loop containing nucleoside triphosphate hydrolases"/>
    <property type="match status" value="1"/>
</dbReference>
<dbReference type="InterPro" id="IPR017871">
    <property type="entry name" value="ABC_transporter-like_CS"/>
</dbReference>
<keyword evidence="10" id="KW-0472">Membrane</keyword>
<comment type="subcellular location">
    <subcellularLocation>
        <location evidence="1">Cell inner membrane</location>
        <topology evidence="1">Peripheral membrane protein</topology>
    </subcellularLocation>
</comment>
<evidence type="ECO:0000313" key="12">
    <source>
        <dbReference type="EMBL" id="MFB2937422.1"/>
    </source>
</evidence>
<organism evidence="12 13">
    <name type="scientific">Floridaenema fluviatile BLCC-F154</name>
    <dbReference type="NCBI Taxonomy" id="3153640"/>
    <lineage>
        <taxon>Bacteria</taxon>
        <taxon>Bacillati</taxon>
        <taxon>Cyanobacteriota</taxon>
        <taxon>Cyanophyceae</taxon>
        <taxon>Oscillatoriophycideae</taxon>
        <taxon>Aerosakkonematales</taxon>
        <taxon>Aerosakkonemataceae</taxon>
        <taxon>Floridanema</taxon>
        <taxon>Floridanema fluviatile</taxon>
    </lineage>
</organism>
<keyword evidence="8" id="KW-1278">Translocase</keyword>
<dbReference type="InterPro" id="IPR027417">
    <property type="entry name" value="P-loop_NTPase"/>
</dbReference>
<sequence length="688" mass="77048">MSVFLEVDHVDRIFPLANGGSYIALKNIELKIKQGEFVSLIGHSGCGKSTLLNMMAGLDRPSKGGIILEGREVTKPGPDRMVVFQNYSLLPWLTVRQNIALAVNKVLKDKSAIERKEIVQHHIDLVGLRNAADKRPGELSGGMKQRVAIGRALAIRPKLLLLDEPFGALDALTRGGLQEQLMQICEESHVTCVMVTHDVDEALLLSDRIVMLTNGPESHIGQILEVPIPRPRHRLEVVNHPNYYSMRNEMIYFLNQQKRDKRRKAKQPEKTAVPTSGKAFISRKGLEKTTLEIGFIPLTDCAPLVVAQEKGFFKKHGIEEVKLVREPSWKAIAEGVATRRLDAAQMVAGMPLAMTLGMNSSAFSSTSEISQAGVPIVTALVLSRNGNAITLNKSFYRQGVRNLADLKALISDNPQKSHVMGMVHNASMHNLILRYWLAAGGIDPDLDMTLAVISPPQMVANLKAGNIDGYCVGEPWNSRAVHENLGYVIATDLDIWAGHPEKVLGMREDWVNQNPNTHIALVKALLEACDYCDDRRHREEILGLICRPQYVGSALEYTRPGFLTAYNKGTDEIPQLLPRFNQFHFDNTNCPGRVEGLWILTQLARWGITPFPKNWVEILERVRRVDLYGEAARQLGFPDIEPDRQCFELFDRMVFNPDDPLGYLQRLTIHREIRVQEIIIDDSRSEAA</sequence>
<dbReference type="CDD" id="cd13553">
    <property type="entry name" value="PBP2_NrtA_CpmA_like"/>
    <property type="match status" value="1"/>
</dbReference>
<dbReference type="Pfam" id="PF13379">
    <property type="entry name" value="NMT1_2"/>
    <property type="match status" value="1"/>
</dbReference>
<dbReference type="RefSeq" id="WP_413258905.1">
    <property type="nucleotide sequence ID" value="NZ_JBHFNS010000073.1"/>
</dbReference>
<evidence type="ECO:0000259" key="11">
    <source>
        <dbReference type="PROSITE" id="PS50893"/>
    </source>
</evidence>
<dbReference type="SUPFAM" id="SSF53850">
    <property type="entry name" value="Periplasmic binding protein-like II"/>
    <property type="match status" value="1"/>
</dbReference>
<dbReference type="InterPro" id="IPR003439">
    <property type="entry name" value="ABC_transporter-like_ATP-bd"/>
</dbReference>
<evidence type="ECO:0000256" key="7">
    <source>
        <dbReference type="ARBA" id="ARBA00022840"/>
    </source>
</evidence>
<dbReference type="InterPro" id="IPR003593">
    <property type="entry name" value="AAA+_ATPase"/>
</dbReference>
<dbReference type="Pfam" id="PF00005">
    <property type="entry name" value="ABC_tran"/>
    <property type="match status" value="1"/>
</dbReference>
<comment type="similarity">
    <text evidence="2">Belongs to the ABC transporter superfamily. Nitrate/nitrite/cyanate uptake transporter (NitT) (TC 3.A.1.16) family.</text>
</comment>
<dbReference type="EMBL" id="JBHFNS010000073">
    <property type="protein sequence ID" value="MFB2937422.1"/>
    <property type="molecule type" value="Genomic_DNA"/>
</dbReference>
<evidence type="ECO:0000256" key="3">
    <source>
        <dbReference type="ARBA" id="ARBA00022448"/>
    </source>
</evidence>
<dbReference type="Gene3D" id="3.40.190.10">
    <property type="entry name" value="Periplasmic binding protein-like II"/>
    <property type="match status" value="2"/>
</dbReference>
<evidence type="ECO:0000313" key="13">
    <source>
        <dbReference type="Proteomes" id="UP001576776"/>
    </source>
</evidence>
<evidence type="ECO:0000256" key="5">
    <source>
        <dbReference type="ARBA" id="ARBA00022519"/>
    </source>
</evidence>
<protein>
    <submittedName>
        <fullName evidence="12">Nitrate ABC transporter ATP-binding protein</fullName>
    </submittedName>
</protein>
<dbReference type="InterPro" id="IPR005890">
    <property type="entry name" value="NO3_transporter_ATP-bd-like"/>
</dbReference>
<proteinExistence type="inferred from homology"/>
<dbReference type="SMART" id="SM00382">
    <property type="entry name" value="AAA"/>
    <property type="match status" value="1"/>
</dbReference>
<evidence type="ECO:0000256" key="6">
    <source>
        <dbReference type="ARBA" id="ARBA00022741"/>
    </source>
</evidence>
<reference evidence="12 13" key="1">
    <citation type="submission" date="2024-09" db="EMBL/GenBank/DDBJ databases">
        <title>Floridaenema gen nov. (Aerosakkonemataceae, Aerosakkonematales ord. nov., Cyanobacteria) from benthic tropical and subtropical fresh waters, with the description of four new species.</title>
        <authorList>
            <person name="Moretto J.A."/>
            <person name="Berthold D.E."/>
            <person name="Lefler F.W."/>
            <person name="Huang I.-S."/>
            <person name="Laughinghouse H. IV."/>
        </authorList>
    </citation>
    <scope>NUCLEOTIDE SEQUENCE [LARGE SCALE GENOMIC DNA]</scope>
    <source>
        <strain evidence="12 13">BLCC-F154</strain>
    </source>
</reference>
<dbReference type="InterPro" id="IPR050093">
    <property type="entry name" value="ABC_SmlMolc_Importer"/>
</dbReference>
<evidence type="ECO:0000256" key="8">
    <source>
        <dbReference type="ARBA" id="ARBA00022967"/>
    </source>
</evidence>
<keyword evidence="7 12" id="KW-0067">ATP-binding</keyword>
<dbReference type="Gene3D" id="3.40.50.300">
    <property type="entry name" value="P-loop containing nucleotide triphosphate hydrolases"/>
    <property type="match status" value="1"/>
</dbReference>
<keyword evidence="3" id="KW-0813">Transport</keyword>
<evidence type="ECO:0000256" key="9">
    <source>
        <dbReference type="ARBA" id="ARBA00023065"/>
    </source>
</evidence>
<comment type="caution">
    <text evidence="12">The sequence shown here is derived from an EMBL/GenBank/DDBJ whole genome shotgun (WGS) entry which is preliminary data.</text>
</comment>
<keyword evidence="6" id="KW-0547">Nucleotide-binding</keyword>
<keyword evidence="13" id="KW-1185">Reference proteome</keyword>
<feature type="domain" description="ABC transporter" evidence="11">
    <location>
        <begin position="5"/>
        <end position="239"/>
    </location>
</feature>
<dbReference type="PROSITE" id="PS00211">
    <property type="entry name" value="ABC_TRANSPORTER_1"/>
    <property type="match status" value="1"/>
</dbReference>
<keyword evidence="9" id="KW-0406">Ion transport</keyword>
<dbReference type="InterPro" id="IPR044527">
    <property type="entry name" value="NrtA/CpmA_ABC-bd_dom"/>
</dbReference>
<accession>A0ABV4YF87</accession>
<dbReference type="PANTHER" id="PTHR42781">
    <property type="entry name" value="SPERMIDINE/PUTRESCINE IMPORT ATP-BINDING PROTEIN POTA"/>
    <property type="match status" value="1"/>
</dbReference>
<dbReference type="CDD" id="cd03293">
    <property type="entry name" value="ABC_NrtD_SsuB_transporters"/>
    <property type="match status" value="1"/>
</dbReference>
<name>A0ABV4YF87_9CYAN</name>